<dbReference type="GO" id="GO:0016020">
    <property type="term" value="C:membrane"/>
    <property type="evidence" value="ECO:0007669"/>
    <property type="project" value="TreeGrafter"/>
</dbReference>
<evidence type="ECO:0000259" key="1">
    <source>
        <dbReference type="PROSITE" id="PS51677"/>
    </source>
</evidence>
<dbReference type="PANTHER" id="PTHR10587:SF78">
    <property type="entry name" value="PEPTIDOGLYCAN-N-ACETYLMURAMIC ACID DEACETYLASE PDAA"/>
    <property type="match status" value="1"/>
</dbReference>
<dbReference type="InterPro" id="IPR014235">
    <property type="entry name" value="Spore_PdaA"/>
</dbReference>
<dbReference type="NCBIfam" id="TIGR02884">
    <property type="entry name" value="spore_pdaA"/>
    <property type="match status" value="1"/>
</dbReference>
<dbReference type="SUPFAM" id="SSF88713">
    <property type="entry name" value="Glycoside hydrolase/deacetylase"/>
    <property type="match status" value="1"/>
</dbReference>
<dbReference type="InterPro" id="IPR002509">
    <property type="entry name" value="NODB_dom"/>
</dbReference>
<organism evidence="2 3">
    <name type="scientific">Zhenhengia yiwuensis</name>
    <dbReference type="NCBI Taxonomy" id="2763666"/>
    <lineage>
        <taxon>Bacteria</taxon>
        <taxon>Bacillati</taxon>
        <taxon>Bacillota</taxon>
        <taxon>Clostridia</taxon>
        <taxon>Lachnospirales</taxon>
        <taxon>Lachnospiraceae</taxon>
        <taxon>Zhenhengia</taxon>
    </lineage>
</organism>
<name>A0A926EH78_9FIRM</name>
<comment type="caution">
    <text evidence="2">The sequence shown here is derived from an EMBL/GenBank/DDBJ whole genome shotgun (WGS) entry which is preliminary data.</text>
</comment>
<reference evidence="2" key="1">
    <citation type="submission" date="2020-08" db="EMBL/GenBank/DDBJ databases">
        <title>Genome public.</title>
        <authorList>
            <person name="Liu C."/>
            <person name="Sun Q."/>
        </authorList>
    </citation>
    <scope>NUCLEOTIDE SEQUENCE</scope>
    <source>
        <strain evidence="2">NSJ-12</strain>
    </source>
</reference>
<dbReference type="GO" id="GO:0005975">
    <property type="term" value="P:carbohydrate metabolic process"/>
    <property type="evidence" value="ECO:0007669"/>
    <property type="project" value="InterPro"/>
</dbReference>
<evidence type="ECO:0000313" key="3">
    <source>
        <dbReference type="Proteomes" id="UP000655830"/>
    </source>
</evidence>
<dbReference type="Proteomes" id="UP000655830">
    <property type="component" value="Unassembled WGS sequence"/>
</dbReference>
<feature type="domain" description="NodB homology" evidence="1">
    <location>
        <begin position="68"/>
        <end position="251"/>
    </location>
</feature>
<protein>
    <submittedName>
        <fullName evidence="2">Delta-lactam-biosynthetic de-N-acetylase</fullName>
    </submittedName>
</protein>
<dbReference type="PANTHER" id="PTHR10587">
    <property type="entry name" value="GLYCOSYL TRANSFERASE-RELATED"/>
    <property type="match status" value="1"/>
</dbReference>
<proteinExistence type="predicted"/>
<keyword evidence="3" id="KW-1185">Reference proteome</keyword>
<dbReference type="InterPro" id="IPR050248">
    <property type="entry name" value="Polysacc_deacetylase_ArnD"/>
</dbReference>
<dbReference type="InterPro" id="IPR011330">
    <property type="entry name" value="Glyco_hydro/deAcase_b/a-brl"/>
</dbReference>
<dbReference type="Pfam" id="PF01522">
    <property type="entry name" value="Polysacc_deac_1"/>
    <property type="match status" value="1"/>
</dbReference>
<sequence length="254" mass="29211">MKKLYHLGVLLLSFVCLLMPIYASSLDNTKIDWWLVRSKDHSTPRINEDLKFDLKTYDAYYVGDTSSKVLYLTFDEGYEKGYTPKILDVLKEKDVKAIFFVTSPYVKSNPDLIKRMVDEGHIVANHSNHHPSMPSYTGDPNKFANELNDVAAKYEEIIGKPMVKLFRPPMGHYSEKSLAMTKELGYKTVFWSFAYSDYNVDKQPSHETAKKMILDNLHNGSIMLLHAISKTNTEVLGEVIDQARQMGYTFELFQ</sequence>
<accession>A0A926EH78</accession>
<dbReference type="RefSeq" id="WP_249331150.1">
    <property type="nucleotide sequence ID" value="NZ_JACRSY010000001.1"/>
</dbReference>
<evidence type="ECO:0000313" key="2">
    <source>
        <dbReference type="EMBL" id="MBC8578058.1"/>
    </source>
</evidence>
<dbReference type="PROSITE" id="PS51677">
    <property type="entry name" value="NODB"/>
    <property type="match status" value="1"/>
</dbReference>
<dbReference type="GO" id="GO:0016810">
    <property type="term" value="F:hydrolase activity, acting on carbon-nitrogen (but not peptide) bonds"/>
    <property type="evidence" value="ECO:0007669"/>
    <property type="project" value="InterPro"/>
</dbReference>
<dbReference type="EMBL" id="JACRSY010000001">
    <property type="protein sequence ID" value="MBC8578058.1"/>
    <property type="molecule type" value="Genomic_DNA"/>
</dbReference>
<gene>
    <name evidence="2" type="primary">pdaA</name>
    <name evidence="2" type="ORF">H8718_00705</name>
</gene>
<dbReference type="Gene3D" id="3.20.20.370">
    <property type="entry name" value="Glycoside hydrolase/deacetylase"/>
    <property type="match status" value="1"/>
</dbReference>
<dbReference type="AlphaFoldDB" id="A0A926EH78"/>
<dbReference type="CDD" id="cd10948">
    <property type="entry name" value="CE4_BsPdaA_like"/>
    <property type="match status" value="1"/>
</dbReference>